<dbReference type="Pfam" id="PF00702">
    <property type="entry name" value="Hydrolase"/>
    <property type="match status" value="1"/>
</dbReference>
<dbReference type="NCBIfam" id="TIGR01549">
    <property type="entry name" value="HAD-SF-IA-v1"/>
    <property type="match status" value="1"/>
</dbReference>
<dbReference type="RefSeq" id="WP_117358387.1">
    <property type="nucleotide sequence ID" value="NZ_QURH01000282.1"/>
</dbReference>
<dbReference type="SUPFAM" id="SSF56784">
    <property type="entry name" value="HAD-like"/>
    <property type="match status" value="1"/>
</dbReference>
<evidence type="ECO:0000313" key="5">
    <source>
        <dbReference type="Proteomes" id="UP000261811"/>
    </source>
</evidence>
<dbReference type="GO" id="GO:0044281">
    <property type="term" value="P:small molecule metabolic process"/>
    <property type="evidence" value="ECO:0007669"/>
    <property type="project" value="UniProtKB-ARBA"/>
</dbReference>
<protein>
    <submittedName>
        <fullName evidence="4">HAD family hydrolase</fullName>
    </submittedName>
</protein>
<dbReference type="AlphaFoldDB" id="A0A372JKR5"/>
<keyword evidence="2 4" id="KW-0378">Hydrolase</keyword>
<keyword evidence="5" id="KW-1185">Reference proteome</keyword>
<dbReference type="SFLD" id="SFLDS00003">
    <property type="entry name" value="Haloacid_Dehalogenase"/>
    <property type="match status" value="1"/>
</dbReference>
<dbReference type="InterPro" id="IPR023214">
    <property type="entry name" value="HAD_sf"/>
</dbReference>
<dbReference type="PRINTS" id="PR00413">
    <property type="entry name" value="HADHALOGNASE"/>
</dbReference>
<dbReference type="Gene3D" id="1.20.120.1600">
    <property type="match status" value="1"/>
</dbReference>
<gene>
    <name evidence="4" type="ORF">DZF91_16720</name>
</gene>
<accession>A0A372JKR5</accession>
<sequence length="228" mass="24767">MALPVAAVLFDLDGTLMDHATASVGAVQECWPDADPAFVARRWTELTDEYVERFARGEMSFEEQRRHRAVGLARELGHPRWDDARADAWFAGYLVRYRRRWAAFPDVLPVFEELAARGLRFGIVTNGDGAQQRQKLERIGVLPRVADCVVASREVGTAKPDPAIFAAACARLDLPPAAVAHVGDLLDTDARGATAAGLTGVWLDRPGTGAAADVPRVTTLADLPALLR</sequence>
<comment type="cofactor">
    <cofactor evidence="1">
        <name>Mg(2+)</name>
        <dbReference type="ChEBI" id="CHEBI:18420"/>
    </cofactor>
</comment>
<dbReference type="Gene3D" id="3.40.50.1000">
    <property type="entry name" value="HAD superfamily/HAD-like"/>
    <property type="match status" value="1"/>
</dbReference>
<dbReference type="InterPro" id="IPR051400">
    <property type="entry name" value="HAD-like_hydrolase"/>
</dbReference>
<dbReference type="Proteomes" id="UP000261811">
    <property type="component" value="Unassembled WGS sequence"/>
</dbReference>
<organism evidence="4 5">
    <name type="scientific">Actinomadura logoneensis</name>
    <dbReference type="NCBI Taxonomy" id="2293572"/>
    <lineage>
        <taxon>Bacteria</taxon>
        <taxon>Bacillati</taxon>
        <taxon>Actinomycetota</taxon>
        <taxon>Actinomycetes</taxon>
        <taxon>Streptosporangiales</taxon>
        <taxon>Thermomonosporaceae</taxon>
        <taxon>Actinomadura</taxon>
    </lineage>
</organism>
<evidence type="ECO:0000256" key="2">
    <source>
        <dbReference type="ARBA" id="ARBA00022801"/>
    </source>
</evidence>
<evidence type="ECO:0000313" key="4">
    <source>
        <dbReference type="EMBL" id="RFU40509.1"/>
    </source>
</evidence>
<keyword evidence="3" id="KW-0460">Magnesium</keyword>
<reference evidence="4 5" key="1">
    <citation type="submission" date="2018-08" db="EMBL/GenBank/DDBJ databases">
        <title>Actinomadura jelena sp. nov., a novel Actinomycete isolated from soil in Chad.</title>
        <authorList>
            <person name="Shi L."/>
        </authorList>
    </citation>
    <scope>NUCLEOTIDE SEQUENCE [LARGE SCALE GENOMIC DNA]</scope>
    <source>
        <strain evidence="4 5">NEAU-G17</strain>
    </source>
</reference>
<dbReference type="SFLD" id="SFLDG01129">
    <property type="entry name" value="C1.5:_HAD__Beta-PGM__Phosphata"/>
    <property type="match status" value="1"/>
</dbReference>
<dbReference type="PANTHER" id="PTHR46470">
    <property type="entry name" value="N-ACYLNEURAMINATE-9-PHOSPHATASE"/>
    <property type="match status" value="1"/>
</dbReference>
<dbReference type="EMBL" id="QURH01000282">
    <property type="protein sequence ID" value="RFU40509.1"/>
    <property type="molecule type" value="Genomic_DNA"/>
</dbReference>
<evidence type="ECO:0000256" key="3">
    <source>
        <dbReference type="ARBA" id="ARBA00022842"/>
    </source>
</evidence>
<evidence type="ECO:0000256" key="1">
    <source>
        <dbReference type="ARBA" id="ARBA00001946"/>
    </source>
</evidence>
<name>A0A372JKR5_9ACTN</name>
<comment type="caution">
    <text evidence="4">The sequence shown here is derived from an EMBL/GenBank/DDBJ whole genome shotgun (WGS) entry which is preliminary data.</text>
</comment>
<dbReference type="OrthoDB" id="3680851at2"/>
<dbReference type="GO" id="GO:0016787">
    <property type="term" value="F:hydrolase activity"/>
    <property type="evidence" value="ECO:0007669"/>
    <property type="project" value="UniProtKB-KW"/>
</dbReference>
<dbReference type="InterPro" id="IPR006439">
    <property type="entry name" value="HAD-SF_hydro_IA"/>
</dbReference>
<dbReference type="InterPro" id="IPR036412">
    <property type="entry name" value="HAD-like_sf"/>
</dbReference>
<dbReference type="PANTHER" id="PTHR46470:SF4">
    <property type="entry name" value="5-AMINO-6-(5-PHOSPHO-D-RIBITYLAMINO)URACIL PHOSPHATASE YIGB"/>
    <property type="match status" value="1"/>
</dbReference>
<proteinExistence type="predicted"/>